<dbReference type="EMBL" id="DXEI01000118">
    <property type="protein sequence ID" value="HIX95372.1"/>
    <property type="molecule type" value="Genomic_DNA"/>
</dbReference>
<evidence type="ECO:0000313" key="2">
    <source>
        <dbReference type="Proteomes" id="UP000886751"/>
    </source>
</evidence>
<dbReference type="AlphaFoldDB" id="A0A9D1Y249"/>
<organism evidence="1 2">
    <name type="scientific">Candidatus Gemmiger excrementipullorum</name>
    <dbReference type="NCBI Taxonomy" id="2838610"/>
    <lineage>
        <taxon>Bacteria</taxon>
        <taxon>Bacillati</taxon>
        <taxon>Bacillota</taxon>
        <taxon>Clostridia</taxon>
        <taxon>Eubacteriales</taxon>
        <taxon>Gemmiger</taxon>
    </lineage>
</organism>
<reference evidence="1" key="2">
    <citation type="submission" date="2021-04" db="EMBL/GenBank/DDBJ databases">
        <authorList>
            <person name="Gilroy R."/>
        </authorList>
    </citation>
    <scope>NUCLEOTIDE SEQUENCE</scope>
    <source>
        <strain evidence="1">ChiHecec2B26-7398</strain>
    </source>
</reference>
<gene>
    <name evidence="1" type="ORF">H9846_07935</name>
</gene>
<accession>A0A9D1Y249</accession>
<name>A0A9D1Y249_9FIRM</name>
<evidence type="ECO:0000313" key="1">
    <source>
        <dbReference type="EMBL" id="HIX95372.1"/>
    </source>
</evidence>
<comment type="caution">
    <text evidence="1">The sequence shown here is derived from an EMBL/GenBank/DDBJ whole genome shotgun (WGS) entry which is preliminary data.</text>
</comment>
<protein>
    <submittedName>
        <fullName evidence="1">Uncharacterized protein</fullName>
    </submittedName>
</protein>
<proteinExistence type="predicted"/>
<reference evidence="1" key="1">
    <citation type="journal article" date="2021" name="PeerJ">
        <title>Extensive microbial diversity within the chicken gut microbiome revealed by metagenomics and culture.</title>
        <authorList>
            <person name="Gilroy R."/>
            <person name="Ravi A."/>
            <person name="Getino M."/>
            <person name="Pursley I."/>
            <person name="Horton D.L."/>
            <person name="Alikhan N.F."/>
            <person name="Baker D."/>
            <person name="Gharbi K."/>
            <person name="Hall N."/>
            <person name="Watson M."/>
            <person name="Adriaenssens E.M."/>
            <person name="Foster-Nyarko E."/>
            <person name="Jarju S."/>
            <person name="Secka A."/>
            <person name="Antonio M."/>
            <person name="Oren A."/>
            <person name="Chaudhuri R.R."/>
            <person name="La Ragione R."/>
            <person name="Hildebrand F."/>
            <person name="Pallen M.J."/>
        </authorList>
    </citation>
    <scope>NUCLEOTIDE SEQUENCE</scope>
    <source>
        <strain evidence="1">ChiHecec2B26-7398</strain>
    </source>
</reference>
<feature type="non-terminal residue" evidence="1">
    <location>
        <position position="1"/>
    </location>
</feature>
<sequence length="75" mass="8390">ENGQVTIFRVRSRDGIFGIEYFVEAIDGEIIREGEGEVELDAPAMDIVEKLVLTTDKPLRSGTVVSILNPEVWQE</sequence>
<dbReference type="Proteomes" id="UP000886751">
    <property type="component" value="Unassembled WGS sequence"/>
</dbReference>